<reference evidence="2" key="1">
    <citation type="journal article" date="2023" name="Mol. Phylogenet. Evol.">
        <title>Genome-scale phylogeny and comparative genomics of the fungal order Sordariales.</title>
        <authorList>
            <person name="Hensen N."/>
            <person name="Bonometti L."/>
            <person name="Westerberg I."/>
            <person name="Brannstrom I.O."/>
            <person name="Guillou S."/>
            <person name="Cros-Aarteil S."/>
            <person name="Calhoun S."/>
            <person name="Haridas S."/>
            <person name="Kuo A."/>
            <person name="Mondo S."/>
            <person name="Pangilinan J."/>
            <person name="Riley R."/>
            <person name="LaButti K."/>
            <person name="Andreopoulos B."/>
            <person name="Lipzen A."/>
            <person name="Chen C."/>
            <person name="Yan M."/>
            <person name="Daum C."/>
            <person name="Ng V."/>
            <person name="Clum A."/>
            <person name="Steindorff A."/>
            <person name="Ohm R.A."/>
            <person name="Martin F."/>
            <person name="Silar P."/>
            <person name="Natvig D.O."/>
            <person name="Lalanne C."/>
            <person name="Gautier V."/>
            <person name="Ament-Velasquez S.L."/>
            <person name="Kruys A."/>
            <person name="Hutchinson M.I."/>
            <person name="Powell A.J."/>
            <person name="Barry K."/>
            <person name="Miller A.N."/>
            <person name="Grigoriev I.V."/>
            <person name="Debuchy R."/>
            <person name="Gladieux P."/>
            <person name="Hiltunen Thoren M."/>
            <person name="Johannesson H."/>
        </authorList>
    </citation>
    <scope>NUCLEOTIDE SEQUENCE</scope>
    <source>
        <strain evidence="2">CBS 990.96</strain>
    </source>
</reference>
<keyword evidence="3" id="KW-1185">Reference proteome</keyword>
<feature type="region of interest" description="Disordered" evidence="1">
    <location>
        <begin position="114"/>
        <end position="137"/>
    </location>
</feature>
<dbReference type="AlphaFoldDB" id="A0AAN6YRH7"/>
<name>A0AAN6YRH7_9PEZI</name>
<dbReference type="PANTHER" id="PTHR47098">
    <property type="entry name" value="PROTEIN MAK32"/>
    <property type="match status" value="1"/>
</dbReference>
<protein>
    <submittedName>
        <fullName evidence="2">Uncharacterized protein</fullName>
    </submittedName>
</protein>
<sequence length="137" mass="15120">MNSLDLSTGPETQIRFISLGMVVLDEIRFPNGKTLFDVPDGSGLYSTLGARIAVAETTEPEKIGSVVLAGRDFPNSLQAVLRDWGLNLLFKMDSSRLSTRGLIEYKGTNFKDRTFPYTTPPLQPMPSDLRGNPNLRS</sequence>
<proteinExistence type="predicted"/>
<dbReference type="EMBL" id="MU865588">
    <property type="protein sequence ID" value="KAK4221082.1"/>
    <property type="molecule type" value="Genomic_DNA"/>
</dbReference>
<dbReference type="PANTHER" id="PTHR47098:SF1">
    <property type="entry name" value="PFKB FAMILY CARBOHYDRATE KINASE SUPERFAMILY (AFU_ORTHOLOGUE AFUA_4G09500)"/>
    <property type="match status" value="1"/>
</dbReference>
<organism evidence="2 3">
    <name type="scientific">Podospora fimiseda</name>
    <dbReference type="NCBI Taxonomy" id="252190"/>
    <lineage>
        <taxon>Eukaryota</taxon>
        <taxon>Fungi</taxon>
        <taxon>Dikarya</taxon>
        <taxon>Ascomycota</taxon>
        <taxon>Pezizomycotina</taxon>
        <taxon>Sordariomycetes</taxon>
        <taxon>Sordariomycetidae</taxon>
        <taxon>Sordariales</taxon>
        <taxon>Podosporaceae</taxon>
        <taxon>Podospora</taxon>
    </lineage>
</organism>
<comment type="caution">
    <text evidence="2">The sequence shown here is derived from an EMBL/GenBank/DDBJ whole genome shotgun (WGS) entry which is preliminary data.</text>
</comment>
<evidence type="ECO:0000313" key="2">
    <source>
        <dbReference type="EMBL" id="KAK4221082.1"/>
    </source>
</evidence>
<gene>
    <name evidence="2" type="ORF">QBC38DRAFT_149219</name>
</gene>
<evidence type="ECO:0000313" key="3">
    <source>
        <dbReference type="Proteomes" id="UP001301958"/>
    </source>
</evidence>
<accession>A0AAN6YRH7</accession>
<dbReference type="Proteomes" id="UP001301958">
    <property type="component" value="Unassembled WGS sequence"/>
</dbReference>
<reference evidence="2" key="2">
    <citation type="submission" date="2023-05" db="EMBL/GenBank/DDBJ databases">
        <authorList>
            <consortium name="Lawrence Berkeley National Laboratory"/>
            <person name="Steindorff A."/>
            <person name="Hensen N."/>
            <person name="Bonometti L."/>
            <person name="Westerberg I."/>
            <person name="Brannstrom I.O."/>
            <person name="Guillou S."/>
            <person name="Cros-Aarteil S."/>
            <person name="Calhoun S."/>
            <person name="Haridas S."/>
            <person name="Kuo A."/>
            <person name="Mondo S."/>
            <person name="Pangilinan J."/>
            <person name="Riley R."/>
            <person name="Labutti K."/>
            <person name="Andreopoulos B."/>
            <person name="Lipzen A."/>
            <person name="Chen C."/>
            <person name="Yanf M."/>
            <person name="Daum C."/>
            <person name="Ng V."/>
            <person name="Clum A."/>
            <person name="Ohm R."/>
            <person name="Martin F."/>
            <person name="Silar P."/>
            <person name="Natvig D."/>
            <person name="Lalanne C."/>
            <person name="Gautier V."/>
            <person name="Ament-Velasquez S.L."/>
            <person name="Kruys A."/>
            <person name="Hutchinson M.I."/>
            <person name="Powell A.J."/>
            <person name="Barry K."/>
            <person name="Miller A.N."/>
            <person name="Grigoriev I.V."/>
            <person name="Debuchy R."/>
            <person name="Gladieux P."/>
            <person name="Thoren M.H."/>
            <person name="Johannesson H."/>
        </authorList>
    </citation>
    <scope>NUCLEOTIDE SEQUENCE</scope>
    <source>
        <strain evidence="2">CBS 990.96</strain>
    </source>
</reference>
<evidence type="ECO:0000256" key="1">
    <source>
        <dbReference type="SAM" id="MobiDB-lite"/>
    </source>
</evidence>